<accession>A0A484MMI9</accession>
<feature type="region of interest" description="Disordered" evidence="1">
    <location>
        <begin position="639"/>
        <end position="659"/>
    </location>
</feature>
<feature type="domain" description="Reverse transcriptase zinc-binding" evidence="2">
    <location>
        <begin position="1013"/>
        <end position="1093"/>
    </location>
</feature>
<evidence type="ECO:0000256" key="1">
    <source>
        <dbReference type="SAM" id="MobiDB-lite"/>
    </source>
</evidence>
<gene>
    <name evidence="3" type="ORF">CCAM_LOCUS31030</name>
</gene>
<evidence type="ECO:0000259" key="2">
    <source>
        <dbReference type="Pfam" id="PF13966"/>
    </source>
</evidence>
<dbReference type="PANTHER" id="PTHR33116">
    <property type="entry name" value="REVERSE TRANSCRIPTASE ZINC-BINDING DOMAIN-CONTAINING PROTEIN-RELATED-RELATED"/>
    <property type="match status" value="1"/>
</dbReference>
<evidence type="ECO:0000313" key="3">
    <source>
        <dbReference type="EMBL" id="VFQ89254.1"/>
    </source>
</evidence>
<dbReference type="OrthoDB" id="913367at2759"/>
<sequence length="1175" mass="131907">MPESNGKFTCDVVFSYSNDNNPTFLSSAHEKGIHVSILRHETWKNWNANMSPVAPNNKLLQVYFEDEQRLVRGVEPIVCSFFEHFTRKCEETKPRTFHHWFSIMRDDLYLFMRQILEGMRLLYAHGIPHLNVSEGIFITPNMIAKMGSVVCEDDGSNSMQSLIARGLKDLERLVVRVLEIPGYRISGVEELERFLDALCRKQPLRVEETSILLDSPIFYTTLEGLNLLEKLHMTIFYKKLYEPTEIQNAINTLHATDDCCEMLLDWPTREDFVLTRALGMNLEISWEHQREKKGDATYSIGDLQFPATMVVDRPPDPPHQPLDPPAISLVPHTSTVAAGNLLNAESQPHAAAPFFPAVAAHGGAPLYSQAPLHLLATSTHPFAASSAAGVESFMPAIMSGFTVGLPPSSLLPGPSNVAQPSQALLQVLTSAVSHSPSTLVIGGSGHNFEAHTTAIMAAQIPRSFSPTVQSLPGVSPTPGPAMVSLQHPMNVGVDAVAPKDQISTCAPDIPGVVLKGLVDSEHAIMHVPIPSLSHYQRLNVPGVVPLALVGPNGCAYGEYPDGEVLWPIANPHVFKPFNLELPREKEARLAHEAAKRVDHVPSIINEASVQFPKEKTSILGPGPLHEATAVATAPITMHAPQSHVRPGGKKGRSRVRRQREGKGIAIVDAGTSTGGSQREESQYVWREKTAKGSRPIEVVDTDDVAVYRSHSCSAVSFLKSAFYMHPKALARVLERVRDTLGCSLDVLSFTYLGCPIYHGRKCIHYFEPILKKMRDKCCAWMGCYLSRGKAIMIKSVLQAIPTHLLAAHFPPKIVIREMESIMARFFWPGLGGTRRYHWGSWKTLARPMREGGVGFLDFMTLAKSCSAKLWWNFRTHDTIWTSFMRAKYCSRVHPASKQRIDDDSHTWKCMLDVRAVVESMIRWRVLSGTSNFWWDTWSGLGALHRQVDGCSGYWTDGVGDMYRFDFMIDHDALPPTLLRQLRLEPPSLVSDHADISVWTPSTDGKLTLASAKELLRPRRDDDVEDTVLKRCWQTHLPYKMSFLAWRVLTRRLPTDDVLARFSFVLPSQCFCCSSGRETIAHIFYHGSMARRVWTYFTESARIQSTHHSLRTVLSIWWAQRQKSRMLSFLFHRLPTIILWELWTHYAACKYGDARPNFACIIFQVATTVLECIYRR</sequence>
<dbReference type="PANTHER" id="PTHR33116:SF84">
    <property type="entry name" value="RNA-DIRECTED DNA POLYMERASE"/>
    <property type="match status" value="1"/>
</dbReference>
<feature type="compositionally biased region" description="Basic residues" evidence="1">
    <location>
        <begin position="646"/>
        <end position="659"/>
    </location>
</feature>
<protein>
    <recommendedName>
        <fullName evidence="2">Reverse transcriptase zinc-binding domain-containing protein</fullName>
    </recommendedName>
</protein>
<dbReference type="Proteomes" id="UP000595140">
    <property type="component" value="Unassembled WGS sequence"/>
</dbReference>
<proteinExistence type="predicted"/>
<keyword evidence="4" id="KW-1185">Reference proteome</keyword>
<name>A0A484MMI9_9ASTE</name>
<evidence type="ECO:0000313" key="4">
    <source>
        <dbReference type="Proteomes" id="UP000595140"/>
    </source>
</evidence>
<dbReference type="Pfam" id="PF13966">
    <property type="entry name" value="zf-RVT"/>
    <property type="match status" value="1"/>
</dbReference>
<reference evidence="3 4" key="1">
    <citation type="submission" date="2018-04" db="EMBL/GenBank/DDBJ databases">
        <authorList>
            <person name="Vogel A."/>
        </authorList>
    </citation>
    <scope>NUCLEOTIDE SEQUENCE [LARGE SCALE GENOMIC DNA]</scope>
</reference>
<dbReference type="EMBL" id="OOIL02003813">
    <property type="protein sequence ID" value="VFQ89254.1"/>
    <property type="molecule type" value="Genomic_DNA"/>
</dbReference>
<organism evidence="3 4">
    <name type="scientific">Cuscuta campestris</name>
    <dbReference type="NCBI Taxonomy" id="132261"/>
    <lineage>
        <taxon>Eukaryota</taxon>
        <taxon>Viridiplantae</taxon>
        <taxon>Streptophyta</taxon>
        <taxon>Embryophyta</taxon>
        <taxon>Tracheophyta</taxon>
        <taxon>Spermatophyta</taxon>
        <taxon>Magnoliopsida</taxon>
        <taxon>eudicotyledons</taxon>
        <taxon>Gunneridae</taxon>
        <taxon>Pentapetalae</taxon>
        <taxon>asterids</taxon>
        <taxon>lamiids</taxon>
        <taxon>Solanales</taxon>
        <taxon>Convolvulaceae</taxon>
        <taxon>Cuscuteae</taxon>
        <taxon>Cuscuta</taxon>
        <taxon>Cuscuta subgen. Grammica</taxon>
        <taxon>Cuscuta sect. Cleistogrammica</taxon>
    </lineage>
</organism>
<dbReference type="InterPro" id="IPR026960">
    <property type="entry name" value="RVT-Znf"/>
</dbReference>
<dbReference type="AlphaFoldDB" id="A0A484MMI9"/>